<dbReference type="GO" id="GO:0008168">
    <property type="term" value="F:methyltransferase activity"/>
    <property type="evidence" value="ECO:0007669"/>
    <property type="project" value="UniProtKB-KW"/>
</dbReference>
<dbReference type="GO" id="GO:0032259">
    <property type="term" value="P:methylation"/>
    <property type="evidence" value="ECO:0007669"/>
    <property type="project" value="UniProtKB-KW"/>
</dbReference>
<dbReference type="InterPro" id="IPR041698">
    <property type="entry name" value="Methyltransf_25"/>
</dbReference>
<keyword evidence="3" id="KW-1185">Reference proteome</keyword>
<feature type="domain" description="Methyltransferase" evidence="1">
    <location>
        <begin position="68"/>
        <end position="154"/>
    </location>
</feature>
<name>A0ABS9NNJ0_9NEIS</name>
<evidence type="ECO:0000313" key="3">
    <source>
        <dbReference type="Proteomes" id="UP001298424"/>
    </source>
</evidence>
<dbReference type="SUPFAM" id="SSF53335">
    <property type="entry name" value="S-adenosyl-L-methionine-dependent methyltransferases"/>
    <property type="match status" value="1"/>
</dbReference>
<sequence length="269" mass="30375">MNPIRRVLPETDFAEHYRRHMRRVGYRPKPSSEWDAKAPALNRREGGESRYIRALLAAIDWPQNGTLLDVGCGTGALALAAAGRCRHVYCLDYSPVMLQTLEQNARAAGIANYSTFLLDKNADWPQVPHCDTVVCSRAGLDHDLAALFAKLSKHAAKQVYFSQIVGGRFDLPEISALLGRDREAFPDYILSANILYEMGYDPEIRFIRSEGRWAHCESWQDFQAAATAQYGSLNDGETAALHDWYQNNHHRLTPDYCGMKWALLSWQTA</sequence>
<dbReference type="RefSeq" id="WP_238747756.1">
    <property type="nucleotide sequence ID" value="NZ_JAKOOW010000026.1"/>
</dbReference>
<dbReference type="EMBL" id="JAKOOW010000026">
    <property type="protein sequence ID" value="MCG6504357.1"/>
    <property type="molecule type" value="Genomic_DNA"/>
</dbReference>
<dbReference type="InterPro" id="IPR029063">
    <property type="entry name" value="SAM-dependent_MTases_sf"/>
</dbReference>
<evidence type="ECO:0000259" key="1">
    <source>
        <dbReference type="Pfam" id="PF13649"/>
    </source>
</evidence>
<dbReference type="Proteomes" id="UP001298424">
    <property type="component" value="Unassembled WGS sequence"/>
</dbReference>
<dbReference type="Gene3D" id="3.40.50.150">
    <property type="entry name" value="Vaccinia Virus protein VP39"/>
    <property type="match status" value="1"/>
</dbReference>
<organism evidence="2 3">
    <name type="scientific">Kingella pumchi</name>
    <dbReference type="NCBI Taxonomy" id="2779506"/>
    <lineage>
        <taxon>Bacteria</taxon>
        <taxon>Pseudomonadati</taxon>
        <taxon>Pseudomonadota</taxon>
        <taxon>Betaproteobacteria</taxon>
        <taxon>Neisseriales</taxon>
        <taxon>Neisseriaceae</taxon>
        <taxon>Kingella</taxon>
    </lineage>
</organism>
<evidence type="ECO:0000313" key="2">
    <source>
        <dbReference type="EMBL" id="MCG6504357.1"/>
    </source>
</evidence>
<accession>A0ABS9NNJ0</accession>
<comment type="caution">
    <text evidence="2">The sequence shown here is derived from an EMBL/GenBank/DDBJ whole genome shotgun (WGS) entry which is preliminary data.</text>
</comment>
<keyword evidence="2" id="KW-0489">Methyltransferase</keyword>
<keyword evidence="2" id="KW-0808">Transferase</keyword>
<gene>
    <name evidence="2" type="ORF">MB824_07595</name>
</gene>
<dbReference type="Pfam" id="PF13649">
    <property type="entry name" value="Methyltransf_25"/>
    <property type="match status" value="1"/>
</dbReference>
<reference evidence="2 3" key="1">
    <citation type="submission" date="2022-02" db="EMBL/GenBank/DDBJ databases">
        <title>Genome sequence data of Kingella unionensis sp. nov. strain CICC 24913 (CCUG 75125).</title>
        <authorList>
            <person name="Xiao M."/>
        </authorList>
    </citation>
    <scope>NUCLEOTIDE SEQUENCE [LARGE SCALE GENOMIC DNA]</scope>
    <source>
        <strain evidence="2 3">CICC 24913</strain>
    </source>
</reference>
<protein>
    <submittedName>
        <fullName evidence="2">Class I SAM-dependent methyltransferase</fullName>
    </submittedName>
</protein>
<dbReference type="CDD" id="cd02440">
    <property type="entry name" value="AdoMet_MTases"/>
    <property type="match status" value="1"/>
</dbReference>
<proteinExistence type="predicted"/>